<sequence>MALKYASLAFTAVPRQGTWTLKVRLVARQLPFGARLLHWQVEGLVDGQKLGGGGYLGIRFSHGGFPAAPLLSGRVGIERHPRERFALKITESMQTSNTLPAATRCFCDILSQWLIYDVVPLVFAPAGFLAILRPPRCRIHRKRAVQGHYRLTAQPLSPEGVKRLPA</sequence>
<evidence type="ECO:0000313" key="3">
    <source>
        <dbReference type="Proteomes" id="UP000054485"/>
    </source>
</evidence>
<keyword evidence="1" id="KW-0812">Transmembrane</keyword>
<feature type="transmembrane region" description="Helical" evidence="1">
    <location>
        <begin position="113"/>
        <end position="132"/>
    </location>
</feature>
<reference evidence="2 3" key="1">
    <citation type="submission" date="2014-04" db="EMBL/GenBank/DDBJ databases">
        <authorList>
            <consortium name="DOE Joint Genome Institute"/>
            <person name="Kuo A."/>
            <person name="Ruytinx J."/>
            <person name="Rineau F."/>
            <person name="Colpaert J."/>
            <person name="Kohler A."/>
            <person name="Nagy L.G."/>
            <person name="Floudas D."/>
            <person name="Copeland A."/>
            <person name="Barry K.W."/>
            <person name="Cichocki N."/>
            <person name="Veneault-Fourrey C."/>
            <person name="LaButti K."/>
            <person name="Lindquist E.A."/>
            <person name="Lipzen A."/>
            <person name="Lundell T."/>
            <person name="Morin E."/>
            <person name="Murat C."/>
            <person name="Sun H."/>
            <person name="Tunlid A."/>
            <person name="Henrissat B."/>
            <person name="Grigoriev I.V."/>
            <person name="Hibbett D.S."/>
            <person name="Martin F."/>
            <person name="Nordberg H.P."/>
            <person name="Cantor M.N."/>
            <person name="Hua S.X."/>
        </authorList>
    </citation>
    <scope>NUCLEOTIDE SEQUENCE [LARGE SCALE GENOMIC DNA]</scope>
    <source>
        <strain evidence="2 3">UH-Slu-Lm8-n1</strain>
    </source>
</reference>
<organism evidence="2 3">
    <name type="scientific">Suillus luteus UH-Slu-Lm8-n1</name>
    <dbReference type="NCBI Taxonomy" id="930992"/>
    <lineage>
        <taxon>Eukaryota</taxon>
        <taxon>Fungi</taxon>
        <taxon>Dikarya</taxon>
        <taxon>Basidiomycota</taxon>
        <taxon>Agaricomycotina</taxon>
        <taxon>Agaricomycetes</taxon>
        <taxon>Agaricomycetidae</taxon>
        <taxon>Boletales</taxon>
        <taxon>Suillineae</taxon>
        <taxon>Suillaceae</taxon>
        <taxon>Suillus</taxon>
    </lineage>
</organism>
<keyword evidence="3" id="KW-1185">Reference proteome</keyword>
<keyword evidence="1" id="KW-1133">Transmembrane helix</keyword>
<gene>
    <name evidence="2" type="ORF">CY34DRAFT_10723</name>
</gene>
<proteinExistence type="predicted"/>
<evidence type="ECO:0000256" key="1">
    <source>
        <dbReference type="SAM" id="Phobius"/>
    </source>
</evidence>
<evidence type="ECO:0000313" key="2">
    <source>
        <dbReference type="EMBL" id="KIK44954.1"/>
    </source>
</evidence>
<dbReference type="InParanoid" id="A0A0D0B4Y2"/>
<reference evidence="3" key="2">
    <citation type="submission" date="2015-01" db="EMBL/GenBank/DDBJ databases">
        <title>Evolutionary Origins and Diversification of the Mycorrhizal Mutualists.</title>
        <authorList>
            <consortium name="DOE Joint Genome Institute"/>
            <consortium name="Mycorrhizal Genomics Consortium"/>
            <person name="Kohler A."/>
            <person name="Kuo A."/>
            <person name="Nagy L.G."/>
            <person name="Floudas D."/>
            <person name="Copeland A."/>
            <person name="Barry K.W."/>
            <person name="Cichocki N."/>
            <person name="Veneault-Fourrey C."/>
            <person name="LaButti K."/>
            <person name="Lindquist E.A."/>
            <person name="Lipzen A."/>
            <person name="Lundell T."/>
            <person name="Morin E."/>
            <person name="Murat C."/>
            <person name="Riley R."/>
            <person name="Ohm R."/>
            <person name="Sun H."/>
            <person name="Tunlid A."/>
            <person name="Henrissat B."/>
            <person name="Grigoriev I.V."/>
            <person name="Hibbett D.S."/>
            <person name="Martin F."/>
        </authorList>
    </citation>
    <scope>NUCLEOTIDE SEQUENCE [LARGE SCALE GENOMIC DNA]</scope>
    <source>
        <strain evidence="3">UH-Slu-Lm8-n1</strain>
    </source>
</reference>
<dbReference type="EMBL" id="KN835181">
    <property type="protein sequence ID" value="KIK44954.1"/>
    <property type="molecule type" value="Genomic_DNA"/>
</dbReference>
<protein>
    <submittedName>
        <fullName evidence="2">Uncharacterized protein</fullName>
    </submittedName>
</protein>
<dbReference type="Proteomes" id="UP000054485">
    <property type="component" value="Unassembled WGS sequence"/>
</dbReference>
<keyword evidence="1" id="KW-0472">Membrane</keyword>
<name>A0A0D0B4Y2_9AGAM</name>
<dbReference type="AlphaFoldDB" id="A0A0D0B4Y2"/>
<accession>A0A0D0B4Y2</accession>
<dbReference type="HOGENOM" id="CLU_1603833_0_0_1"/>